<organism evidence="1 2">
    <name type="scientific">Yaniella flava</name>
    <dbReference type="NCBI Taxonomy" id="287930"/>
    <lineage>
        <taxon>Bacteria</taxon>
        <taxon>Bacillati</taxon>
        <taxon>Actinomycetota</taxon>
        <taxon>Actinomycetes</taxon>
        <taxon>Micrococcales</taxon>
        <taxon>Micrococcaceae</taxon>
        <taxon>Yaniella</taxon>
    </lineage>
</organism>
<protein>
    <submittedName>
        <fullName evidence="1">Uncharacterized protein</fullName>
    </submittedName>
</protein>
<dbReference type="Proteomes" id="UP001501461">
    <property type="component" value="Unassembled WGS sequence"/>
</dbReference>
<name>A0ABP5FPT3_9MICC</name>
<comment type="caution">
    <text evidence="1">The sequence shown here is derived from an EMBL/GenBank/DDBJ whole genome shotgun (WGS) entry which is preliminary data.</text>
</comment>
<dbReference type="EMBL" id="BAAAMN010000009">
    <property type="protein sequence ID" value="GAA2028794.1"/>
    <property type="molecule type" value="Genomic_DNA"/>
</dbReference>
<proteinExistence type="predicted"/>
<evidence type="ECO:0000313" key="2">
    <source>
        <dbReference type="Proteomes" id="UP001501461"/>
    </source>
</evidence>
<reference evidence="2" key="1">
    <citation type="journal article" date="2019" name="Int. J. Syst. Evol. Microbiol.">
        <title>The Global Catalogue of Microorganisms (GCM) 10K type strain sequencing project: providing services to taxonomists for standard genome sequencing and annotation.</title>
        <authorList>
            <consortium name="The Broad Institute Genomics Platform"/>
            <consortium name="The Broad Institute Genome Sequencing Center for Infectious Disease"/>
            <person name="Wu L."/>
            <person name="Ma J."/>
        </authorList>
    </citation>
    <scope>NUCLEOTIDE SEQUENCE [LARGE SCALE GENOMIC DNA]</scope>
    <source>
        <strain evidence="2">JCM 13595</strain>
    </source>
</reference>
<gene>
    <name evidence="1" type="ORF">GCM10009720_05750</name>
</gene>
<accession>A0ABP5FPT3</accession>
<sequence>MFGLVSAIHMTIDGEAFRSHTAVGANKRLDELDPFCGLVERAQKPSGFGLLYLVEMSERHEAFRRK</sequence>
<evidence type="ECO:0000313" key="1">
    <source>
        <dbReference type="EMBL" id="GAA2028794.1"/>
    </source>
</evidence>
<keyword evidence="2" id="KW-1185">Reference proteome</keyword>